<feature type="transmembrane region" description="Helical" evidence="9">
    <location>
        <begin position="130"/>
        <end position="153"/>
    </location>
</feature>
<dbReference type="Proteomes" id="UP000291289">
    <property type="component" value="Unassembled WGS sequence"/>
</dbReference>
<evidence type="ECO:0000256" key="7">
    <source>
        <dbReference type="ARBA" id="ARBA00023136"/>
    </source>
</evidence>
<name>A0A4R0QQL2_9BIFI</name>
<evidence type="ECO:0000256" key="1">
    <source>
        <dbReference type="ARBA" id="ARBA00004651"/>
    </source>
</evidence>
<dbReference type="InterPro" id="IPR025720">
    <property type="entry name" value="RibU"/>
</dbReference>
<comment type="subcellular location">
    <subcellularLocation>
        <location evidence="1">Cell membrane</location>
        <topology evidence="1">Multi-pass membrane protein</topology>
    </subcellularLocation>
</comment>
<feature type="transmembrane region" description="Helical" evidence="9">
    <location>
        <begin position="70"/>
        <end position="90"/>
    </location>
</feature>
<keyword evidence="7 9" id="KW-0472">Membrane</keyword>
<evidence type="ECO:0000256" key="2">
    <source>
        <dbReference type="ARBA" id="ARBA00005540"/>
    </source>
</evidence>
<dbReference type="Pfam" id="PF12822">
    <property type="entry name" value="ECF_trnsprt"/>
    <property type="match status" value="1"/>
</dbReference>
<dbReference type="GO" id="GO:0032217">
    <property type="term" value="F:riboflavin transmembrane transporter activity"/>
    <property type="evidence" value="ECO:0007669"/>
    <property type="project" value="InterPro"/>
</dbReference>
<evidence type="ECO:0000256" key="5">
    <source>
        <dbReference type="ARBA" id="ARBA00022692"/>
    </source>
</evidence>
<evidence type="ECO:0000256" key="8">
    <source>
        <dbReference type="SAM" id="MobiDB-lite"/>
    </source>
</evidence>
<feature type="region of interest" description="Disordered" evidence="8">
    <location>
        <begin position="1"/>
        <end position="24"/>
    </location>
</feature>
<proteinExistence type="inferred from homology"/>
<dbReference type="Gene3D" id="1.10.1760.20">
    <property type="match status" value="1"/>
</dbReference>
<feature type="transmembrane region" description="Helical" evidence="9">
    <location>
        <begin position="37"/>
        <end position="58"/>
    </location>
</feature>
<keyword evidence="5 9" id="KW-0812">Transmembrane</keyword>
<dbReference type="PANTHER" id="PTHR38438">
    <property type="entry name" value="RIBOFLAVIN TRANSPORTER RIBU"/>
    <property type="match status" value="1"/>
</dbReference>
<sequence>MTSYTQNSDNSHSQSTNSQSNQETAESLQPYWTSQRIAIYALFTTLAIVLSFIQIPIFPAAPFLRYDPSGIVVLLAGFAYGPLAAVIISVLSALPHVFTNPFGGLILIACSIAFSVPSAWLYSRNRTRKTAIISMIVGAVCFIATAIILNLIITPFYTATPLSAVIAMIVPILLPFNLLKAGIHLIITMVCYKPITGLLKSFTASQTASRRV</sequence>
<keyword evidence="3" id="KW-0813">Transport</keyword>
<accession>A0A4R0QQL2</accession>
<feature type="transmembrane region" description="Helical" evidence="9">
    <location>
        <begin position="102"/>
        <end position="123"/>
    </location>
</feature>
<dbReference type="GO" id="GO:0005886">
    <property type="term" value="C:plasma membrane"/>
    <property type="evidence" value="ECO:0007669"/>
    <property type="project" value="UniProtKB-SubCell"/>
</dbReference>
<evidence type="ECO:0000313" key="10">
    <source>
        <dbReference type="EMBL" id="TCD53608.1"/>
    </source>
</evidence>
<keyword evidence="4" id="KW-1003">Cell membrane</keyword>
<gene>
    <name evidence="10" type="ORF">EJ419_08185</name>
</gene>
<feature type="compositionally biased region" description="Low complexity" evidence="8">
    <location>
        <begin position="1"/>
        <end position="22"/>
    </location>
</feature>
<dbReference type="EMBL" id="RXLP01000027">
    <property type="protein sequence ID" value="TCD53608.1"/>
    <property type="molecule type" value="Genomic_DNA"/>
</dbReference>
<comment type="similarity">
    <text evidence="2">Belongs to the prokaryotic riboflavin transporter (P-RFT) (TC 2.A.87) family.</text>
</comment>
<dbReference type="RefSeq" id="WP_131285427.1">
    <property type="nucleotide sequence ID" value="NZ_RXLP01000027.1"/>
</dbReference>
<evidence type="ECO:0000256" key="6">
    <source>
        <dbReference type="ARBA" id="ARBA00022989"/>
    </source>
</evidence>
<reference evidence="10 11" key="1">
    <citation type="submission" date="2018-12" db="EMBL/GenBank/DDBJ databases">
        <title>Alloscrdovia theropitheci sp. nov: a novel taxon from the feces of the bleeding-herat monkey (Theropithecus geleda).</title>
        <authorList>
            <person name="Modesto M."/>
        </authorList>
    </citation>
    <scope>NUCLEOTIDE SEQUENCE [LARGE SCALE GENOMIC DNA]</scope>
    <source>
        <strain evidence="10 11">GLDI4/2</strain>
    </source>
</reference>
<dbReference type="InterPro" id="IPR024529">
    <property type="entry name" value="ECF_trnsprt_substrate-spec"/>
</dbReference>
<evidence type="ECO:0000256" key="9">
    <source>
        <dbReference type="SAM" id="Phobius"/>
    </source>
</evidence>
<keyword evidence="11" id="KW-1185">Reference proteome</keyword>
<dbReference type="AlphaFoldDB" id="A0A4R0QQL2"/>
<evidence type="ECO:0000256" key="4">
    <source>
        <dbReference type="ARBA" id="ARBA00022475"/>
    </source>
</evidence>
<comment type="caution">
    <text evidence="10">The sequence shown here is derived from an EMBL/GenBank/DDBJ whole genome shotgun (WGS) entry which is preliminary data.</text>
</comment>
<evidence type="ECO:0000313" key="11">
    <source>
        <dbReference type="Proteomes" id="UP000291289"/>
    </source>
</evidence>
<evidence type="ECO:0000256" key="3">
    <source>
        <dbReference type="ARBA" id="ARBA00022448"/>
    </source>
</evidence>
<keyword evidence="6 9" id="KW-1133">Transmembrane helix</keyword>
<organism evidence="10 11">
    <name type="scientific">Alloscardovia theropitheci</name>
    <dbReference type="NCBI Taxonomy" id="2496842"/>
    <lineage>
        <taxon>Bacteria</taxon>
        <taxon>Bacillati</taxon>
        <taxon>Actinomycetota</taxon>
        <taxon>Actinomycetes</taxon>
        <taxon>Bifidobacteriales</taxon>
        <taxon>Bifidobacteriaceae</taxon>
        <taxon>Alloscardovia</taxon>
    </lineage>
</organism>
<dbReference type="OrthoDB" id="9809216at2"/>
<feature type="transmembrane region" description="Helical" evidence="9">
    <location>
        <begin position="159"/>
        <end position="179"/>
    </location>
</feature>
<protein>
    <submittedName>
        <fullName evidence="10">ECF transporter S component</fullName>
    </submittedName>
</protein>
<dbReference type="PANTHER" id="PTHR38438:SF1">
    <property type="entry name" value="RIBOFLAVIN TRANSPORTER RIBU"/>
    <property type="match status" value="1"/>
</dbReference>